<dbReference type="PRINTS" id="PR01035">
    <property type="entry name" value="TCRTETA"/>
</dbReference>
<feature type="transmembrane region" description="Helical" evidence="6">
    <location>
        <begin position="29"/>
        <end position="47"/>
    </location>
</feature>
<dbReference type="SUPFAM" id="SSF103473">
    <property type="entry name" value="MFS general substrate transporter"/>
    <property type="match status" value="1"/>
</dbReference>
<dbReference type="PROSITE" id="PS50850">
    <property type="entry name" value="MFS"/>
    <property type="match status" value="1"/>
</dbReference>
<proteinExistence type="predicted"/>
<comment type="subcellular location">
    <subcellularLocation>
        <location evidence="1">Membrane</location>
        <topology evidence="1">Multi-pass membrane protein</topology>
    </subcellularLocation>
</comment>
<dbReference type="InterPro" id="IPR020846">
    <property type="entry name" value="MFS_dom"/>
</dbReference>
<dbReference type="InterPro" id="IPR036259">
    <property type="entry name" value="MFS_trans_sf"/>
</dbReference>
<gene>
    <name evidence="8" type="ORF">S01H1_83225</name>
</gene>
<keyword evidence="2" id="KW-0813">Transport</keyword>
<evidence type="ECO:0000256" key="3">
    <source>
        <dbReference type="ARBA" id="ARBA00022692"/>
    </source>
</evidence>
<evidence type="ECO:0000256" key="4">
    <source>
        <dbReference type="ARBA" id="ARBA00022989"/>
    </source>
</evidence>
<evidence type="ECO:0000256" key="2">
    <source>
        <dbReference type="ARBA" id="ARBA00022448"/>
    </source>
</evidence>
<dbReference type="Gene3D" id="1.20.1250.20">
    <property type="entry name" value="MFS general substrate transporter like domains"/>
    <property type="match status" value="1"/>
</dbReference>
<reference evidence="8" key="1">
    <citation type="journal article" date="2014" name="Front. Microbiol.">
        <title>High frequency of phylogenetically diverse reductive dehalogenase-homologous genes in deep subseafloor sedimentary metagenomes.</title>
        <authorList>
            <person name="Kawai M."/>
            <person name="Futagami T."/>
            <person name="Toyoda A."/>
            <person name="Takaki Y."/>
            <person name="Nishi S."/>
            <person name="Hori S."/>
            <person name="Arai W."/>
            <person name="Tsubouchi T."/>
            <person name="Morono Y."/>
            <person name="Uchiyama I."/>
            <person name="Ito T."/>
            <person name="Fujiyama A."/>
            <person name="Inagaki F."/>
            <person name="Takami H."/>
        </authorList>
    </citation>
    <scope>NUCLEOTIDE SEQUENCE</scope>
    <source>
        <strain evidence="8">Expedition CK06-06</strain>
    </source>
</reference>
<keyword evidence="5 6" id="KW-0472">Membrane</keyword>
<evidence type="ECO:0000313" key="8">
    <source>
        <dbReference type="EMBL" id="GAG43576.1"/>
    </source>
</evidence>
<accession>X0Z4X2</accession>
<feature type="non-terminal residue" evidence="8">
    <location>
        <position position="134"/>
    </location>
</feature>
<feature type="domain" description="Major facilitator superfamily (MFS) profile" evidence="7">
    <location>
        <begin position="1"/>
        <end position="134"/>
    </location>
</feature>
<name>X0Z4X2_9ZZZZ</name>
<evidence type="ECO:0000259" key="7">
    <source>
        <dbReference type="PROSITE" id="PS50850"/>
    </source>
</evidence>
<dbReference type="Pfam" id="PF07690">
    <property type="entry name" value="MFS_1"/>
    <property type="match status" value="1"/>
</dbReference>
<dbReference type="InterPro" id="IPR011701">
    <property type="entry name" value="MFS"/>
</dbReference>
<organism evidence="8">
    <name type="scientific">marine sediment metagenome</name>
    <dbReference type="NCBI Taxonomy" id="412755"/>
    <lineage>
        <taxon>unclassified sequences</taxon>
        <taxon>metagenomes</taxon>
        <taxon>ecological metagenomes</taxon>
    </lineage>
</organism>
<feature type="transmembrane region" description="Helical" evidence="6">
    <location>
        <begin position="116"/>
        <end position="133"/>
    </location>
</feature>
<dbReference type="InterPro" id="IPR001958">
    <property type="entry name" value="Tet-R_TetA/multi-R_MdtG-like"/>
</dbReference>
<dbReference type="GO" id="GO:0022857">
    <property type="term" value="F:transmembrane transporter activity"/>
    <property type="evidence" value="ECO:0007669"/>
    <property type="project" value="InterPro"/>
</dbReference>
<evidence type="ECO:0000256" key="1">
    <source>
        <dbReference type="ARBA" id="ARBA00004141"/>
    </source>
</evidence>
<feature type="transmembrane region" description="Helical" evidence="6">
    <location>
        <begin position="59"/>
        <end position="78"/>
    </location>
</feature>
<dbReference type="GO" id="GO:0016020">
    <property type="term" value="C:membrane"/>
    <property type="evidence" value="ECO:0007669"/>
    <property type="project" value="UniProtKB-SubCell"/>
</dbReference>
<dbReference type="AlphaFoldDB" id="X0Z4X2"/>
<keyword evidence="3 6" id="KW-0812">Transmembrane</keyword>
<evidence type="ECO:0000256" key="5">
    <source>
        <dbReference type="ARBA" id="ARBA00023136"/>
    </source>
</evidence>
<dbReference type="PANTHER" id="PTHR23504:SF15">
    <property type="entry name" value="MAJOR FACILITATOR SUPERFAMILY (MFS) PROFILE DOMAIN-CONTAINING PROTEIN"/>
    <property type="match status" value="1"/>
</dbReference>
<evidence type="ECO:0000256" key="6">
    <source>
        <dbReference type="SAM" id="Phobius"/>
    </source>
</evidence>
<dbReference type="EMBL" id="BARS01056538">
    <property type="protein sequence ID" value="GAG43576.1"/>
    <property type="molecule type" value="Genomic_DNA"/>
</dbReference>
<protein>
    <recommendedName>
        <fullName evidence="7">Major facilitator superfamily (MFS) profile domain-containing protein</fullName>
    </recommendedName>
</protein>
<sequence>MVVDLIGFGIVLPVLPLWAEDFGASPLQIGLLTAVYSLMQFLAAPLWGRASDRVGRRPVILVALAGSAVAALLVGFAWSLAALFVARILQGAAGASYVAAQAYVADVTTTKDRARGMGLIGAAFGVGFVLGPVI</sequence>
<dbReference type="PANTHER" id="PTHR23504">
    <property type="entry name" value="MAJOR FACILITATOR SUPERFAMILY DOMAIN-CONTAINING PROTEIN 10"/>
    <property type="match status" value="1"/>
</dbReference>
<comment type="caution">
    <text evidence="8">The sequence shown here is derived from an EMBL/GenBank/DDBJ whole genome shotgun (WGS) entry which is preliminary data.</text>
</comment>
<keyword evidence="4 6" id="KW-1133">Transmembrane helix</keyword>